<dbReference type="CDD" id="cd06171">
    <property type="entry name" value="Sigma70_r4"/>
    <property type="match status" value="1"/>
</dbReference>
<dbReference type="InterPro" id="IPR013249">
    <property type="entry name" value="RNA_pol_sigma70_r4_t2"/>
</dbReference>
<dbReference type="Gene3D" id="1.10.1740.10">
    <property type="match status" value="1"/>
</dbReference>
<evidence type="ECO:0000256" key="3">
    <source>
        <dbReference type="ARBA" id="ARBA00023082"/>
    </source>
</evidence>
<dbReference type="PANTHER" id="PTHR43133">
    <property type="entry name" value="RNA POLYMERASE ECF-TYPE SIGMA FACTO"/>
    <property type="match status" value="1"/>
</dbReference>
<evidence type="ECO:0000313" key="7">
    <source>
        <dbReference type="EMBL" id="QDU95508.1"/>
    </source>
</evidence>
<reference evidence="7 8" key="1">
    <citation type="submission" date="2019-02" db="EMBL/GenBank/DDBJ databases">
        <title>Deep-cultivation of Planctomycetes and their phenomic and genomic characterization uncovers novel biology.</title>
        <authorList>
            <person name="Wiegand S."/>
            <person name="Jogler M."/>
            <person name="Boedeker C."/>
            <person name="Pinto D."/>
            <person name="Vollmers J."/>
            <person name="Rivas-Marin E."/>
            <person name="Kohn T."/>
            <person name="Peeters S.H."/>
            <person name="Heuer A."/>
            <person name="Rast P."/>
            <person name="Oberbeckmann S."/>
            <person name="Bunk B."/>
            <person name="Jeske O."/>
            <person name="Meyerdierks A."/>
            <person name="Storesund J.E."/>
            <person name="Kallscheuer N."/>
            <person name="Luecker S."/>
            <person name="Lage O.M."/>
            <person name="Pohl T."/>
            <person name="Merkel B.J."/>
            <person name="Hornburger P."/>
            <person name="Mueller R.-W."/>
            <person name="Bruemmer F."/>
            <person name="Labrenz M."/>
            <person name="Spormann A.M."/>
            <person name="Op den Camp H."/>
            <person name="Overmann J."/>
            <person name="Amann R."/>
            <person name="Jetten M.S.M."/>
            <person name="Mascher T."/>
            <person name="Medema M.H."/>
            <person name="Devos D.P."/>
            <person name="Kaster A.-K."/>
            <person name="Ovreas L."/>
            <person name="Rohde M."/>
            <person name="Galperin M.Y."/>
            <person name="Jogler C."/>
        </authorList>
    </citation>
    <scope>NUCLEOTIDE SEQUENCE [LARGE SCALE GENOMIC DNA]</scope>
    <source>
        <strain evidence="7 8">Pla85_3_4</strain>
    </source>
</reference>
<dbReference type="KEGG" id="lcre:Pla8534_33230"/>
<dbReference type="SUPFAM" id="SSF88946">
    <property type="entry name" value="Sigma2 domain of RNA polymerase sigma factors"/>
    <property type="match status" value="1"/>
</dbReference>
<dbReference type="OrthoDB" id="9780326at2"/>
<dbReference type="Proteomes" id="UP000317648">
    <property type="component" value="Chromosome"/>
</dbReference>
<keyword evidence="4" id="KW-0804">Transcription</keyword>
<dbReference type="AlphaFoldDB" id="A0A518DUK5"/>
<dbReference type="GO" id="GO:0003677">
    <property type="term" value="F:DNA binding"/>
    <property type="evidence" value="ECO:0007669"/>
    <property type="project" value="InterPro"/>
</dbReference>
<dbReference type="InterPro" id="IPR013325">
    <property type="entry name" value="RNA_pol_sigma_r2"/>
</dbReference>
<evidence type="ECO:0000259" key="5">
    <source>
        <dbReference type="Pfam" id="PF04542"/>
    </source>
</evidence>
<dbReference type="InterPro" id="IPR014284">
    <property type="entry name" value="RNA_pol_sigma-70_dom"/>
</dbReference>
<evidence type="ECO:0000313" key="8">
    <source>
        <dbReference type="Proteomes" id="UP000317648"/>
    </source>
</evidence>
<name>A0A518DUK5_9BACT</name>
<dbReference type="GO" id="GO:0006352">
    <property type="term" value="P:DNA-templated transcription initiation"/>
    <property type="evidence" value="ECO:0007669"/>
    <property type="project" value="InterPro"/>
</dbReference>
<accession>A0A518DUK5</accession>
<protein>
    <submittedName>
        <fullName evidence="7">ECF RNA polymerase sigma factor SigW</fullName>
    </submittedName>
</protein>
<dbReference type="SUPFAM" id="SSF88659">
    <property type="entry name" value="Sigma3 and sigma4 domains of RNA polymerase sigma factors"/>
    <property type="match status" value="1"/>
</dbReference>
<evidence type="ECO:0000256" key="4">
    <source>
        <dbReference type="ARBA" id="ARBA00023163"/>
    </source>
</evidence>
<evidence type="ECO:0000259" key="6">
    <source>
        <dbReference type="Pfam" id="PF08281"/>
    </source>
</evidence>
<keyword evidence="8" id="KW-1185">Reference proteome</keyword>
<feature type="domain" description="RNA polymerase sigma factor 70 region 4 type 2" evidence="6">
    <location>
        <begin position="143"/>
        <end position="196"/>
    </location>
</feature>
<proteinExistence type="inferred from homology"/>
<evidence type="ECO:0000256" key="2">
    <source>
        <dbReference type="ARBA" id="ARBA00023015"/>
    </source>
</evidence>
<organism evidence="7 8">
    <name type="scientific">Lignipirellula cremea</name>
    <dbReference type="NCBI Taxonomy" id="2528010"/>
    <lineage>
        <taxon>Bacteria</taxon>
        <taxon>Pseudomonadati</taxon>
        <taxon>Planctomycetota</taxon>
        <taxon>Planctomycetia</taxon>
        <taxon>Pirellulales</taxon>
        <taxon>Pirellulaceae</taxon>
        <taxon>Lignipirellula</taxon>
    </lineage>
</organism>
<dbReference type="Pfam" id="PF04542">
    <property type="entry name" value="Sigma70_r2"/>
    <property type="match status" value="1"/>
</dbReference>
<dbReference type="RefSeq" id="WP_145054238.1">
    <property type="nucleotide sequence ID" value="NZ_CP036433.1"/>
</dbReference>
<comment type="similarity">
    <text evidence="1">Belongs to the sigma-70 factor family. ECF subfamily.</text>
</comment>
<keyword evidence="3" id="KW-0731">Sigma factor</keyword>
<gene>
    <name evidence="7" type="primary">sigW_5</name>
    <name evidence="7" type="ORF">Pla8534_33230</name>
</gene>
<dbReference type="InterPro" id="IPR013324">
    <property type="entry name" value="RNA_pol_sigma_r3/r4-like"/>
</dbReference>
<feature type="domain" description="RNA polymerase sigma-70 region 2" evidence="5">
    <location>
        <begin position="37"/>
        <end position="103"/>
    </location>
</feature>
<dbReference type="Gene3D" id="1.10.10.10">
    <property type="entry name" value="Winged helix-like DNA-binding domain superfamily/Winged helix DNA-binding domain"/>
    <property type="match status" value="1"/>
</dbReference>
<dbReference type="InterPro" id="IPR007627">
    <property type="entry name" value="RNA_pol_sigma70_r2"/>
</dbReference>
<keyword evidence="2" id="KW-0805">Transcription regulation</keyword>
<sequence length="209" mass="23343">MSRDTAPAFNDAIPPADDAALVARMREGDESAYEEAVRLYGSQLLAVAKRFLGQEQDAQDAVQEGFVRAFENLDSFAGQARFSTWLYKIVVNNALMKLRSRRRKPEQSIDDLLPRFSTDGRMADSFQEWAVTHDSAVADREMREAVQASIARLPDSYRSVLLLRDIEGQSTEETAELLGVTPGAVKTRLHRARQALRTLLHPYMSGAPS</sequence>
<evidence type="ECO:0000256" key="1">
    <source>
        <dbReference type="ARBA" id="ARBA00010641"/>
    </source>
</evidence>
<dbReference type="EMBL" id="CP036433">
    <property type="protein sequence ID" value="QDU95508.1"/>
    <property type="molecule type" value="Genomic_DNA"/>
</dbReference>
<dbReference type="InterPro" id="IPR036388">
    <property type="entry name" value="WH-like_DNA-bd_sf"/>
</dbReference>
<dbReference type="PANTHER" id="PTHR43133:SF51">
    <property type="entry name" value="RNA POLYMERASE SIGMA FACTOR"/>
    <property type="match status" value="1"/>
</dbReference>
<dbReference type="NCBIfam" id="TIGR02937">
    <property type="entry name" value="sigma70-ECF"/>
    <property type="match status" value="1"/>
</dbReference>
<dbReference type="InterPro" id="IPR039425">
    <property type="entry name" value="RNA_pol_sigma-70-like"/>
</dbReference>
<dbReference type="Pfam" id="PF08281">
    <property type="entry name" value="Sigma70_r4_2"/>
    <property type="match status" value="1"/>
</dbReference>
<dbReference type="GO" id="GO:0016987">
    <property type="term" value="F:sigma factor activity"/>
    <property type="evidence" value="ECO:0007669"/>
    <property type="project" value="UniProtKB-KW"/>
</dbReference>